<gene>
    <name evidence="7" type="primary">rfbX</name>
    <name evidence="7" type="ORF">NCTC10860_02017</name>
</gene>
<evidence type="ECO:0000313" key="7">
    <source>
        <dbReference type="EMBL" id="SUD59718.1"/>
    </source>
</evidence>
<feature type="transmembrane region" description="Helical" evidence="6">
    <location>
        <begin position="152"/>
        <end position="170"/>
    </location>
</feature>
<organism evidence="7 8">
    <name type="scientific">Ectopseudomonas oleovorans</name>
    <name type="common">Pseudomonas oleovorans</name>
    <dbReference type="NCBI Taxonomy" id="301"/>
    <lineage>
        <taxon>Bacteria</taxon>
        <taxon>Pseudomonadati</taxon>
        <taxon>Pseudomonadota</taxon>
        <taxon>Gammaproteobacteria</taxon>
        <taxon>Pseudomonadales</taxon>
        <taxon>Pseudomonadaceae</taxon>
        <taxon>Ectopseudomonas</taxon>
    </lineage>
</organism>
<sequence length="430" mass="48534">MSSKDSSRNEIPRHWRRRRQLGRVLIINKMNRLVNVFVSNSTILKNYFALTFLQVLNAAYFIVVLPLVLPVVGADSYGYFVYVTAVLSVAAVIINFGFDMPGIKRAAIDSIDEINLSEYFSIVFAFKFLASLILSGSLLILINFFSVDKPELYMFCYLGVLSNVFIPIWLFQGRQKLLIVTVVQSISKLVSLLFVYTLVNEPEDIVLFALIVNISNLLAGLVLFFYAISIVRCNFRFYFSSFKKVIKEAAPFFGVGAIGILKYRSMEIFIGVFFGMKEVAIFDLANKIYAIPSMFATSINTAIFPKLAKMHVFDVGKIIVFELLVSIAFLICIVLFGPFAVDFLGAGVLFESYYILVLMGLNIFAFLIVGCYGYFVFLPKGRGDILLKNQLLALFVYVVMLCVFYLVFNNIYMVVVALARISHEAGRRGR</sequence>
<dbReference type="InterPro" id="IPR002797">
    <property type="entry name" value="Polysacc_synth"/>
</dbReference>
<evidence type="ECO:0000256" key="3">
    <source>
        <dbReference type="ARBA" id="ARBA00022692"/>
    </source>
</evidence>
<dbReference type="PANTHER" id="PTHR30250:SF11">
    <property type="entry name" value="O-ANTIGEN TRANSPORTER-RELATED"/>
    <property type="match status" value="1"/>
</dbReference>
<evidence type="ECO:0000256" key="6">
    <source>
        <dbReference type="SAM" id="Phobius"/>
    </source>
</evidence>
<accession>A0A379K4X9</accession>
<dbReference type="Proteomes" id="UP000254084">
    <property type="component" value="Unassembled WGS sequence"/>
</dbReference>
<feature type="transmembrane region" description="Helical" evidence="6">
    <location>
        <begin position="390"/>
        <end position="408"/>
    </location>
</feature>
<reference evidence="7 8" key="1">
    <citation type="submission" date="2018-06" db="EMBL/GenBank/DDBJ databases">
        <authorList>
            <consortium name="Pathogen Informatics"/>
            <person name="Doyle S."/>
        </authorList>
    </citation>
    <scope>NUCLEOTIDE SEQUENCE [LARGE SCALE GENOMIC DNA]</scope>
    <source>
        <strain evidence="7 8">NCTC10860</strain>
    </source>
</reference>
<feature type="transmembrane region" description="Helical" evidence="6">
    <location>
        <begin position="79"/>
        <end position="98"/>
    </location>
</feature>
<evidence type="ECO:0000256" key="2">
    <source>
        <dbReference type="ARBA" id="ARBA00022475"/>
    </source>
</evidence>
<dbReference type="GO" id="GO:0005886">
    <property type="term" value="C:plasma membrane"/>
    <property type="evidence" value="ECO:0007669"/>
    <property type="project" value="UniProtKB-SubCell"/>
</dbReference>
<keyword evidence="4 6" id="KW-1133">Transmembrane helix</keyword>
<evidence type="ECO:0000256" key="4">
    <source>
        <dbReference type="ARBA" id="ARBA00022989"/>
    </source>
</evidence>
<feature type="transmembrane region" description="Helical" evidence="6">
    <location>
        <begin position="319"/>
        <end position="341"/>
    </location>
</feature>
<feature type="transmembrane region" description="Helical" evidence="6">
    <location>
        <begin position="177"/>
        <end position="199"/>
    </location>
</feature>
<dbReference type="EMBL" id="UGUW01000004">
    <property type="protein sequence ID" value="SUD59718.1"/>
    <property type="molecule type" value="Genomic_DNA"/>
</dbReference>
<keyword evidence="2" id="KW-1003">Cell membrane</keyword>
<proteinExistence type="predicted"/>
<dbReference type="InterPro" id="IPR050833">
    <property type="entry name" value="Poly_Biosynth_Transport"/>
</dbReference>
<feature type="transmembrane region" description="Helical" evidence="6">
    <location>
        <begin position="249"/>
        <end position="276"/>
    </location>
</feature>
<feature type="transmembrane region" description="Helical" evidence="6">
    <location>
        <begin position="205"/>
        <end position="228"/>
    </location>
</feature>
<name>A0A379K4X9_ECTOL</name>
<feature type="transmembrane region" description="Helical" evidence="6">
    <location>
        <begin position="353"/>
        <end position="378"/>
    </location>
</feature>
<comment type="subcellular location">
    <subcellularLocation>
        <location evidence="1">Cell membrane</location>
        <topology evidence="1">Multi-pass membrane protein</topology>
    </subcellularLocation>
</comment>
<evidence type="ECO:0000256" key="1">
    <source>
        <dbReference type="ARBA" id="ARBA00004651"/>
    </source>
</evidence>
<keyword evidence="5 6" id="KW-0472">Membrane</keyword>
<dbReference type="RefSeq" id="WP_137088554.1">
    <property type="nucleotide sequence ID" value="NZ_UGUW01000004.1"/>
</dbReference>
<dbReference type="AlphaFoldDB" id="A0A379K4X9"/>
<evidence type="ECO:0000256" key="5">
    <source>
        <dbReference type="ARBA" id="ARBA00023136"/>
    </source>
</evidence>
<feature type="transmembrane region" description="Helical" evidence="6">
    <location>
        <begin position="119"/>
        <end position="146"/>
    </location>
</feature>
<dbReference type="Pfam" id="PF01943">
    <property type="entry name" value="Polysacc_synt"/>
    <property type="match status" value="1"/>
</dbReference>
<evidence type="ECO:0000313" key="8">
    <source>
        <dbReference type="Proteomes" id="UP000254084"/>
    </source>
</evidence>
<dbReference type="PANTHER" id="PTHR30250">
    <property type="entry name" value="PST FAMILY PREDICTED COLANIC ACID TRANSPORTER"/>
    <property type="match status" value="1"/>
</dbReference>
<feature type="transmembrane region" description="Helical" evidence="6">
    <location>
        <begin position="47"/>
        <end position="73"/>
    </location>
</feature>
<protein>
    <submittedName>
        <fullName evidence="7">Polysaccharide biosynthesis protein</fullName>
    </submittedName>
</protein>
<keyword evidence="3 6" id="KW-0812">Transmembrane</keyword>
<feature type="transmembrane region" description="Helical" evidence="6">
    <location>
        <begin position="288"/>
        <end position="307"/>
    </location>
</feature>